<dbReference type="InterPro" id="IPR007052">
    <property type="entry name" value="CS_dom"/>
</dbReference>
<accession>A0A8C6N441</accession>
<dbReference type="PANTHER" id="PTHR13164">
    <property type="entry name" value="CALICYLIN BINDING PROTEIN"/>
    <property type="match status" value="1"/>
</dbReference>
<dbReference type="GO" id="GO:0031625">
    <property type="term" value="F:ubiquitin protein ligase binding"/>
    <property type="evidence" value="ECO:0007669"/>
    <property type="project" value="InterPro"/>
</dbReference>
<dbReference type="GO" id="GO:0005634">
    <property type="term" value="C:nucleus"/>
    <property type="evidence" value="ECO:0007669"/>
    <property type="project" value="TreeGrafter"/>
</dbReference>
<evidence type="ECO:0000259" key="1">
    <source>
        <dbReference type="PROSITE" id="PS51203"/>
    </source>
</evidence>
<dbReference type="AlphaFoldDB" id="A0A8C6N441"/>
<dbReference type="Pfam" id="PF04969">
    <property type="entry name" value="CS"/>
    <property type="match status" value="1"/>
</dbReference>
<evidence type="ECO:0000313" key="3">
    <source>
        <dbReference type="Proteomes" id="UP000694415"/>
    </source>
</evidence>
<protein>
    <recommendedName>
        <fullName evidence="1">CS domain-containing protein</fullName>
    </recommendedName>
</protein>
<keyword evidence="3" id="KW-1185">Reference proteome</keyword>
<dbReference type="CDD" id="cd06468">
    <property type="entry name" value="p23_CacyBP"/>
    <property type="match status" value="1"/>
</dbReference>
<dbReference type="Gene3D" id="2.60.40.790">
    <property type="match status" value="1"/>
</dbReference>
<dbReference type="SUPFAM" id="SSF49764">
    <property type="entry name" value="HSP20-like chaperones"/>
    <property type="match status" value="1"/>
</dbReference>
<dbReference type="GeneTree" id="ENSGT00390000016470"/>
<proteinExistence type="predicted"/>
<organism evidence="2 3">
    <name type="scientific">Mus spicilegus</name>
    <name type="common">Mound-building mouse</name>
    <dbReference type="NCBI Taxonomy" id="10103"/>
    <lineage>
        <taxon>Eukaryota</taxon>
        <taxon>Metazoa</taxon>
        <taxon>Chordata</taxon>
        <taxon>Craniata</taxon>
        <taxon>Vertebrata</taxon>
        <taxon>Euteleostomi</taxon>
        <taxon>Mammalia</taxon>
        <taxon>Eutheria</taxon>
        <taxon>Euarchontoglires</taxon>
        <taxon>Glires</taxon>
        <taxon>Rodentia</taxon>
        <taxon>Myomorpha</taxon>
        <taxon>Muroidea</taxon>
        <taxon>Muridae</taxon>
        <taxon>Murinae</taxon>
        <taxon>Mus</taxon>
        <taxon>Mus</taxon>
    </lineage>
</organism>
<dbReference type="GO" id="GO:0044548">
    <property type="term" value="F:S100 protein binding"/>
    <property type="evidence" value="ECO:0007669"/>
    <property type="project" value="InterPro"/>
</dbReference>
<dbReference type="Proteomes" id="UP000694415">
    <property type="component" value="Unplaced"/>
</dbReference>
<feature type="domain" description="CS" evidence="1">
    <location>
        <begin position="29"/>
        <end position="102"/>
    </location>
</feature>
<dbReference type="GO" id="GO:0015631">
    <property type="term" value="F:tubulin binding"/>
    <property type="evidence" value="ECO:0007669"/>
    <property type="project" value="InterPro"/>
</dbReference>
<evidence type="ECO:0000313" key="2">
    <source>
        <dbReference type="Ensembl" id="ENSMSIP00000033959.1"/>
    </source>
</evidence>
<sequence length="102" mass="11341">MQQKLQKKPELDNEKPAAVVAPLTAGCAVTISNYGWDQSDKCGEIYITLTGVHQVPTENVQVHFTERSFGHFGLLVRNLNDKNYSMVVNHLLKPISVESSSK</sequence>
<dbReference type="PROSITE" id="PS51203">
    <property type="entry name" value="CS"/>
    <property type="match status" value="1"/>
</dbReference>
<reference evidence="2" key="2">
    <citation type="submission" date="2025-09" db="UniProtKB">
        <authorList>
            <consortium name="Ensembl"/>
        </authorList>
    </citation>
    <scope>IDENTIFICATION</scope>
</reference>
<name>A0A8C6N441_MUSSI</name>
<dbReference type="InterPro" id="IPR052289">
    <property type="entry name" value="Calcyclin-binding_UBL-bridge"/>
</dbReference>
<dbReference type="InterPro" id="IPR037893">
    <property type="entry name" value="CS_CacyBP"/>
</dbReference>
<dbReference type="InterPro" id="IPR008978">
    <property type="entry name" value="HSP20-like_chaperone"/>
</dbReference>
<dbReference type="PROSITE" id="PS51257">
    <property type="entry name" value="PROKAR_LIPOPROTEIN"/>
    <property type="match status" value="1"/>
</dbReference>
<reference evidence="2" key="1">
    <citation type="submission" date="2025-08" db="UniProtKB">
        <authorList>
            <consortium name="Ensembl"/>
        </authorList>
    </citation>
    <scope>IDENTIFICATION</scope>
</reference>
<dbReference type="PANTHER" id="PTHR13164:SF3">
    <property type="entry name" value="CALCYCLIN-BINDING PROTEIN"/>
    <property type="match status" value="1"/>
</dbReference>
<dbReference type="GO" id="GO:0007507">
    <property type="term" value="P:heart development"/>
    <property type="evidence" value="ECO:0007669"/>
    <property type="project" value="TreeGrafter"/>
</dbReference>
<dbReference type="Ensembl" id="ENSMSIT00000042792.1">
    <property type="protein sequence ID" value="ENSMSIP00000033959.1"/>
    <property type="gene ID" value="ENSMSIG00000028375.1"/>
</dbReference>